<accession>A0ABW8A8T3</accession>
<dbReference type="InterPro" id="IPR052900">
    <property type="entry name" value="Phospholipid_Metab_Enz"/>
</dbReference>
<evidence type="ECO:0000313" key="4">
    <source>
        <dbReference type="EMBL" id="MFI7443206.1"/>
    </source>
</evidence>
<dbReference type="PANTHER" id="PTHR43606">
    <property type="entry name" value="PHOSPHATASE, PUTATIVE (AFU_ORTHOLOGUE AFUA_6G08710)-RELATED"/>
    <property type="match status" value="1"/>
</dbReference>
<dbReference type="InterPro" id="IPR032093">
    <property type="entry name" value="PhoD_N"/>
</dbReference>
<feature type="domain" description="Phospholipase D N-terminal" evidence="3">
    <location>
        <begin position="46"/>
        <end position="142"/>
    </location>
</feature>
<dbReference type="EMBL" id="JBITMB010000005">
    <property type="protein sequence ID" value="MFI7443206.1"/>
    <property type="molecule type" value="Genomic_DNA"/>
</dbReference>
<dbReference type="InterPro" id="IPR006311">
    <property type="entry name" value="TAT_signal"/>
</dbReference>
<feature type="domain" description="PhoD-like phosphatase metallophosphatase" evidence="2">
    <location>
        <begin position="155"/>
        <end position="485"/>
    </location>
</feature>
<dbReference type="InterPro" id="IPR018946">
    <property type="entry name" value="PhoD-like_MPP"/>
</dbReference>
<dbReference type="Pfam" id="PF09423">
    <property type="entry name" value="PhoD"/>
    <property type="match status" value="1"/>
</dbReference>
<evidence type="ECO:0000256" key="1">
    <source>
        <dbReference type="SAM" id="MobiDB-lite"/>
    </source>
</evidence>
<dbReference type="InterPro" id="IPR029052">
    <property type="entry name" value="Metallo-depent_PP-like"/>
</dbReference>
<organism evidence="4 5">
    <name type="scientific">Nonomuraea indica</name>
    <dbReference type="NCBI Taxonomy" id="1581193"/>
    <lineage>
        <taxon>Bacteria</taxon>
        <taxon>Bacillati</taxon>
        <taxon>Actinomycetota</taxon>
        <taxon>Actinomycetes</taxon>
        <taxon>Streptosporangiales</taxon>
        <taxon>Streptosporangiaceae</taxon>
        <taxon>Nonomuraea</taxon>
    </lineage>
</organism>
<gene>
    <name evidence="4" type="ORF">ACIBP5_24825</name>
</gene>
<comment type="caution">
    <text evidence="4">The sequence shown here is derived from an EMBL/GenBank/DDBJ whole genome shotgun (WGS) entry which is preliminary data.</text>
</comment>
<sequence length="515" mass="57666">MNDSILAWSRRGFLGTGLGMAATVWTNAGAVTADDRVRWNADPFTLGVASGAPRPDGVVLWTRLAPVPLQQDGGLPPRDLPIRWQVAEDERFTRVVRKGEATARAEEIHSVHVDVRGLRPDRWYFYRFRCGEAISRTGRTRTLPTLSAGVSEARLAIASCQRYEHGYYSAYRHLAEQSPDLVVHLGDYIYENVRTGVRLHDIPVELRTDANDLASYRLRHTLYRLDPDLQDAHACAPWLLIADNHDAVEDGDNTQAVLARRAAAYQAYYEHLPLPRDARPHGASMRIHRNLDYGSLARLHLLDTRQYRDRQQICGTSSVTGPACTALDAEQRSMLGAQQERWLRHSLGSSHANWNAITQTVLFAPYNFRSANGADEDVYYASWQGYPAARARLLDDIVTQRPHNPLMLSGDWHTAWVNTVDADAEARGSRPVMTEFLSSGISSDPGFTSNLAKPSLEANPHVRYYDDHCGYTLCTITRDNWQTTFLGAETTGRDGSVRPVSSWTVESGRPEAERS</sequence>
<evidence type="ECO:0000259" key="2">
    <source>
        <dbReference type="Pfam" id="PF09423"/>
    </source>
</evidence>
<dbReference type="Pfam" id="PF16655">
    <property type="entry name" value="PhoD_N"/>
    <property type="match status" value="1"/>
</dbReference>
<dbReference type="SUPFAM" id="SSF56300">
    <property type="entry name" value="Metallo-dependent phosphatases"/>
    <property type="match status" value="1"/>
</dbReference>
<dbReference type="Gene3D" id="2.60.40.380">
    <property type="entry name" value="Purple acid phosphatase-like, N-terminal"/>
    <property type="match status" value="1"/>
</dbReference>
<proteinExistence type="predicted"/>
<dbReference type="PANTHER" id="PTHR43606:SF2">
    <property type="entry name" value="ALKALINE PHOSPHATASE FAMILY PROTEIN (AFU_ORTHOLOGUE AFUA_5G03860)"/>
    <property type="match status" value="1"/>
</dbReference>
<protein>
    <submittedName>
        <fullName evidence="4">Alkaline phosphatase D family protein</fullName>
    </submittedName>
</protein>
<reference evidence="4 5" key="1">
    <citation type="submission" date="2024-10" db="EMBL/GenBank/DDBJ databases">
        <title>The Natural Products Discovery Center: Release of the First 8490 Sequenced Strains for Exploring Actinobacteria Biosynthetic Diversity.</title>
        <authorList>
            <person name="Kalkreuter E."/>
            <person name="Kautsar S.A."/>
            <person name="Yang D."/>
            <person name="Bader C.D."/>
            <person name="Teijaro C.N."/>
            <person name="Fluegel L."/>
            <person name="Davis C.M."/>
            <person name="Simpson J.R."/>
            <person name="Lauterbach L."/>
            <person name="Steele A.D."/>
            <person name="Gui C."/>
            <person name="Meng S."/>
            <person name="Li G."/>
            <person name="Viehrig K."/>
            <person name="Ye F."/>
            <person name="Su P."/>
            <person name="Kiefer A.F."/>
            <person name="Nichols A."/>
            <person name="Cepeda A.J."/>
            <person name="Yan W."/>
            <person name="Fan B."/>
            <person name="Jiang Y."/>
            <person name="Adhikari A."/>
            <person name="Zheng C.-J."/>
            <person name="Schuster L."/>
            <person name="Cowan T.M."/>
            <person name="Smanski M.J."/>
            <person name="Chevrette M.G."/>
            <person name="De Carvalho L.P.S."/>
            <person name="Shen B."/>
        </authorList>
    </citation>
    <scope>NUCLEOTIDE SEQUENCE [LARGE SCALE GENOMIC DNA]</scope>
    <source>
        <strain evidence="4 5">NPDC049503</strain>
    </source>
</reference>
<evidence type="ECO:0000313" key="5">
    <source>
        <dbReference type="Proteomes" id="UP001612928"/>
    </source>
</evidence>
<name>A0ABW8A8T3_9ACTN</name>
<dbReference type="PROSITE" id="PS51318">
    <property type="entry name" value="TAT"/>
    <property type="match status" value="1"/>
</dbReference>
<dbReference type="CDD" id="cd07389">
    <property type="entry name" value="MPP_PhoD"/>
    <property type="match status" value="1"/>
</dbReference>
<evidence type="ECO:0000259" key="3">
    <source>
        <dbReference type="Pfam" id="PF16655"/>
    </source>
</evidence>
<dbReference type="RefSeq" id="WP_397023303.1">
    <property type="nucleotide sequence ID" value="NZ_JBITMB010000005.1"/>
</dbReference>
<dbReference type="Proteomes" id="UP001612928">
    <property type="component" value="Unassembled WGS sequence"/>
</dbReference>
<keyword evidence="5" id="KW-1185">Reference proteome</keyword>
<dbReference type="InterPro" id="IPR038607">
    <property type="entry name" value="PhoD-like_sf"/>
</dbReference>
<dbReference type="Gene3D" id="3.60.21.70">
    <property type="entry name" value="PhoD-like phosphatase"/>
    <property type="match status" value="1"/>
</dbReference>
<feature type="region of interest" description="Disordered" evidence="1">
    <location>
        <begin position="489"/>
        <end position="515"/>
    </location>
</feature>